<organism evidence="2">
    <name type="scientific">marine sediment metagenome</name>
    <dbReference type="NCBI Taxonomy" id="412755"/>
    <lineage>
        <taxon>unclassified sequences</taxon>
        <taxon>metagenomes</taxon>
        <taxon>ecological metagenomes</taxon>
    </lineage>
</organism>
<sequence>NADLEDAGFLISTAGEKPKCFGNDAIGYESTLTIHNSIGCLLSNALTKHCSVIINVPVLKDHGIVGITGAMKNFFGAIHNPNKYHGNLGDPYIPDLCSLPVIREKTRLIIFDALNAQYEGGPPYMPQWRWNFNGIIIGVDPVAIDYTAWQLIETERKKRGLPTLKAVGREPTYIATAADEAHNLGTNNPNQIKVVNV</sequence>
<comment type="caution">
    <text evidence="2">The sequence shown here is derived from an EMBL/GenBank/DDBJ whole genome shotgun (WGS) entry which is preliminary data.</text>
</comment>
<accession>X1V7T4</accession>
<evidence type="ECO:0000259" key="1">
    <source>
        <dbReference type="Pfam" id="PF04015"/>
    </source>
</evidence>
<dbReference type="EMBL" id="BARW01032348">
    <property type="protein sequence ID" value="GAJ12262.1"/>
    <property type="molecule type" value="Genomic_DNA"/>
</dbReference>
<dbReference type="Pfam" id="PF04015">
    <property type="entry name" value="DUF362"/>
    <property type="match status" value="1"/>
</dbReference>
<proteinExistence type="predicted"/>
<evidence type="ECO:0000313" key="2">
    <source>
        <dbReference type="EMBL" id="GAJ12262.1"/>
    </source>
</evidence>
<feature type="domain" description="DUF362" evidence="1">
    <location>
        <begin position="47"/>
        <end position="149"/>
    </location>
</feature>
<dbReference type="AlphaFoldDB" id="X1V7T4"/>
<name>X1V7T4_9ZZZZ</name>
<gene>
    <name evidence="2" type="ORF">S12H4_51221</name>
</gene>
<protein>
    <recommendedName>
        <fullName evidence="1">DUF362 domain-containing protein</fullName>
    </recommendedName>
</protein>
<feature type="non-terminal residue" evidence="2">
    <location>
        <position position="1"/>
    </location>
</feature>
<dbReference type="InterPro" id="IPR007160">
    <property type="entry name" value="DUF362"/>
</dbReference>
<reference evidence="2" key="1">
    <citation type="journal article" date="2014" name="Front. Microbiol.">
        <title>High frequency of phylogenetically diverse reductive dehalogenase-homologous genes in deep subseafloor sedimentary metagenomes.</title>
        <authorList>
            <person name="Kawai M."/>
            <person name="Futagami T."/>
            <person name="Toyoda A."/>
            <person name="Takaki Y."/>
            <person name="Nishi S."/>
            <person name="Hori S."/>
            <person name="Arai W."/>
            <person name="Tsubouchi T."/>
            <person name="Morono Y."/>
            <person name="Uchiyama I."/>
            <person name="Ito T."/>
            <person name="Fujiyama A."/>
            <person name="Inagaki F."/>
            <person name="Takami H."/>
        </authorList>
    </citation>
    <scope>NUCLEOTIDE SEQUENCE</scope>
    <source>
        <strain evidence="2">Expedition CK06-06</strain>
    </source>
</reference>